<keyword evidence="2" id="KW-1185">Reference proteome</keyword>
<evidence type="ECO:0000313" key="1">
    <source>
        <dbReference type="Ensembl" id="ENSCWAP00000028177.1"/>
    </source>
</evidence>
<dbReference type="AlphaFoldDB" id="A0A8C3YTY6"/>
<protein>
    <submittedName>
        <fullName evidence="1">Uncharacterized protein</fullName>
    </submittedName>
</protein>
<evidence type="ECO:0000313" key="2">
    <source>
        <dbReference type="Proteomes" id="UP000694540"/>
    </source>
</evidence>
<organism evidence="1 2">
    <name type="scientific">Catagonus wagneri</name>
    <name type="common">Chacoan peccary</name>
    <dbReference type="NCBI Taxonomy" id="51154"/>
    <lineage>
        <taxon>Eukaryota</taxon>
        <taxon>Metazoa</taxon>
        <taxon>Chordata</taxon>
        <taxon>Craniata</taxon>
        <taxon>Vertebrata</taxon>
        <taxon>Euteleostomi</taxon>
        <taxon>Mammalia</taxon>
        <taxon>Eutheria</taxon>
        <taxon>Laurasiatheria</taxon>
        <taxon>Artiodactyla</taxon>
        <taxon>Suina</taxon>
        <taxon>Tayassuidae</taxon>
        <taxon>Catagonus</taxon>
    </lineage>
</organism>
<name>A0A8C3YTY6_9CETA</name>
<dbReference type="Proteomes" id="UP000694540">
    <property type="component" value="Unplaced"/>
</dbReference>
<dbReference type="Ensembl" id="ENSCWAT00000030540.1">
    <property type="protein sequence ID" value="ENSCWAP00000028177.1"/>
    <property type="gene ID" value="ENSCWAG00000021205.1"/>
</dbReference>
<accession>A0A8C3YTY6</accession>
<reference evidence="1" key="2">
    <citation type="submission" date="2025-09" db="UniProtKB">
        <authorList>
            <consortium name="Ensembl"/>
        </authorList>
    </citation>
    <scope>IDENTIFICATION</scope>
</reference>
<reference evidence="1" key="1">
    <citation type="submission" date="2025-08" db="UniProtKB">
        <authorList>
            <consortium name="Ensembl"/>
        </authorList>
    </citation>
    <scope>IDENTIFICATION</scope>
</reference>
<sequence>MRLSKKQGFRVSWVMETNASILVNTPKCEESRWHGEGRKGRIFCVSVSVYTFPRILHSWDTSFLLYRCMSQTKKNALC</sequence>
<proteinExistence type="predicted"/>
<dbReference type="GeneTree" id="ENSGT01000000221469"/>